<evidence type="ECO:0000256" key="1">
    <source>
        <dbReference type="SAM" id="MobiDB-lite"/>
    </source>
</evidence>
<dbReference type="RefSeq" id="WP_241682742.1">
    <property type="nucleotide sequence ID" value="NZ_JBHSXS010000007.1"/>
</dbReference>
<accession>A0ABW2CIG7</accession>
<protein>
    <submittedName>
        <fullName evidence="2">Uncharacterized protein</fullName>
    </submittedName>
</protein>
<keyword evidence="3" id="KW-1185">Reference proteome</keyword>
<proteinExistence type="predicted"/>
<evidence type="ECO:0000313" key="2">
    <source>
        <dbReference type="EMBL" id="MFC6881292.1"/>
    </source>
</evidence>
<evidence type="ECO:0000313" key="3">
    <source>
        <dbReference type="Proteomes" id="UP001596380"/>
    </source>
</evidence>
<feature type="region of interest" description="Disordered" evidence="1">
    <location>
        <begin position="211"/>
        <end position="257"/>
    </location>
</feature>
<dbReference type="EMBL" id="JBHSXS010000007">
    <property type="protein sequence ID" value="MFC6881292.1"/>
    <property type="molecule type" value="Genomic_DNA"/>
</dbReference>
<dbReference type="Proteomes" id="UP001596380">
    <property type="component" value="Unassembled WGS sequence"/>
</dbReference>
<gene>
    <name evidence="2" type="ORF">ACFQKB_16105</name>
</gene>
<reference evidence="3" key="1">
    <citation type="journal article" date="2019" name="Int. J. Syst. Evol. Microbiol.">
        <title>The Global Catalogue of Microorganisms (GCM) 10K type strain sequencing project: providing services to taxonomists for standard genome sequencing and annotation.</title>
        <authorList>
            <consortium name="The Broad Institute Genomics Platform"/>
            <consortium name="The Broad Institute Genome Sequencing Center for Infectious Disease"/>
            <person name="Wu L."/>
            <person name="Ma J."/>
        </authorList>
    </citation>
    <scope>NUCLEOTIDE SEQUENCE [LARGE SCALE GENOMIC DNA]</scope>
    <source>
        <strain evidence="3">JCM 3369</strain>
    </source>
</reference>
<name>A0ABW2CIG7_9ACTN</name>
<organism evidence="2 3">
    <name type="scientific">Actinomadura yumaensis</name>
    <dbReference type="NCBI Taxonomy" id="111807"/>
    <lineage>
        <taxon>Bacteria</taxon>
        <taxon>Bacillati</taxon>
        <taxon>Actinomycetota</taxon>
        <taxon>Actinomycetes</taxon>
        <taxon>Streptosporangiales</taxon>
        <taxon>Thermomonosporaceae</taxon>
        <taxon>Actinomadura</taxon>
    </lineage>
</organism>
<sequence length="257" mass="26493">MTGYLVAVSLSCLVGVAELISRYRDRPATLLRVPSTWAYVLINGAAGAGSLLLLHTFDWRFGVRSPDVASATQVLVASLGSMMVFRSAVFTVRVGDEDVAVGPSTLLTSLLAAADRGVDRMQAKTRAQEAGEIMRGVSFARSRLALPTYCLGLLQNVSAEDQADLRTAVDALAGSEMTDGQMALNLGLLLMNVAGPDVLSAAVDTLREEISADPPRASVPPPRNGAGSAGGGRAGGSGQGDGSHTPEAARANPDATA</sequence>
<comment type="caution">
    <text evidence="2">The sequence shown here is derived from an EMBL/GenBank/DDBJ whole genome shotgun (WGS) entry which is preliminary data.</text>
</comment>
<feature type="compositionally biased region" description="Gly residues" evidence="1">
    <location>
        <begin position="227"/>
        <end position="241"/>
    </location>
</feature>